<sequence>MNIIESYYRINMNIIDRHSNKTQHIRFQSEISQKQYQVTIQVRKEVVDVKKNTTFKQPKFGTMYQAKFTQTDDQSMIQTGVSPSAACPDSVYDSQREFVQQEPTAVETQKQCGRNASFESKFEGLIFAAIKEYFTLEQFENLRDALLYQRQYTVGAVNRKVSRVSMNFQKIAVECELTEKQCKDKFQKLVAKELSQPWPEETVAAVKKKQKSCGNAQVQATRRRKAKSKLFSKMSLSLNRRYSTTARIWPTQSTTKLSSWRSDKIKYYFIYHISVYWTGFIVWRWKPFN</sequence>
<reference evidence="2 3" key="1">
    <citation type="submission" date="2024-07" db="EMBL/GenBank/DDBJ databases">
        <authorList>
            <person name="Akdeniz Z."/>
        </authorList>
    </citation>
    <scope>NUCLEOTIDE SEQUENCE [LARGE SCALE GENOMIC DNA]</scope>
</reference>
<organism evidence="2 3">
    <name type="scientific">Hexamita inflata</name>
    <dbReference type="NCBI Taxonomy" id="28002"/>
    <lineage>
        <taxon>Eukaryota</taxon>
        <taxon>Metamonada</taxon>
        <taxon>Diplomonadida</taxon>
        <taxon>Hexamitidae</taxon>
        <taxon>Hexamitinae</taxon>
        <taxon>Hexamita</taxon>
    </lineage>
</organism>
<keyword evidence="1" id="KW-0472">Membrane</keyword>
<protein>
    <submittedName>
        <fullName evidence="2">Hypothetical_protein</fullName>
    </submittedName>
</protein>
<comment type="caution">
    <text evidence="2">The sequence shown here is derived from an EMBL/GenBank/DDBJ whole genome shotgun (WGS) entry which is preliminary data.</text>
</comment>
<feature type="transmembrane region" description="Helical" evidence="1">
    <location>
        <begin position="267"/>
        <end position="285"/>
    </location>
</feature>
<keyword evidence="1" id="KW-0812">Transmembrane</keyword>
<gene>
    <name evidence="2" type="ORF">HINF_LOCUS37713</name>
</gene>
<keyword evidence="3" id="KW-1185">Reference proteome</keyword>
<name>A0ABP1JHQ2_9EUKA</name>
<evidence type="ECO:0000256" key="1">
    <source>
        <dbReference type="SAM" id="Phobius"/>
    </source>
</evidence>
<evidence type="ECO:0000313" key="2">
    <source>
        <dbReference type="EMBL" id="CAL6039141.1"/>
    </source>
</evidence>
<dbReference type="Proteomes" id="UP001642409">
    <property type="component" value="Unassembled WGS sequence"/>
</dbReference>
<accession>A0ABP1JHQ2</accession>
<dbReference type="EMBL" id="CAXDID020000141">
    <property type="protein sequence ID" value="CAL6039141.1"/>
    <property type="molecule type" value="Genomic_DNA"/>
</dbReference>
<keyword evidence="1" id="KW-1133">Transmembrane helix</keyword>
<proteinExistence type="predicted"/>
<evidence type="ECO:0000313" key="3">
    <source>
        <dbReference type="Proteomes" id="UP001642409"/>
    </source>
</evidence>